<proteinExistence type="predicted"/>
<dbReference type="AlphaFoldDB" id="A0A9N9JIV7"/>
<name>A0A9N9JIV7_9GLOM</name>
<evidence type="ECO:0000313" key="2">
    <source>
        <dbReference type="Proteomes" id="UP000789405"/>
    </source>
</evidence>
<feature type="non-terminal residue" evidence="1">
    <location>
        <position position="1"/>
    </location>
</feature>
<sequence length="49" mass="5589">NGEINLIEDVGETSNDEDGLKDDLEMKMEIDNDVVDDEIMTRRGLNYTN</sequence>
<accession>A0A9N9JIV7</accession>
<keyword evidence="2" id="KW-1185">Reference proteome</keyword>
<protein>
    <submittedName>
        <fullName evidence="1">25141_t:CDS:1</fullName>
    </submittedName>
</protein>
<gene>
    <name evidence="1" type="ORF">DERYTH_LOCUS19874</name>
</gene>
<reference evidence="1" key="1">
    <citation type="submission" date="2021-06" db="EMBL/GenBank/DDBJ databases">
        <authorList>
            <person name="Kallberg Y."/>
            <person name="Tangrot J."/>
            <person name="Rosling A."/>
        </authorList>
    </citation>
    <scope>NUCLEOTIDE SEQUENCE</scope>
    <source>
        <strain evidence="1">MA453B</strain>
    </source>
</reference>
<evidence type="ECO:0000313" key="1">
    <source>
        <dbReference type="EMBL" id="CAG8783058.1"/>
    </source>
</evidence>
<dbReference type="EMBL" id="CAJVPY010022512">
    <property type="protein sequence ID" value="CAG8783058.1"/>
    <property type="molecule type" value="Genomic_DNA"/>
</dbReference>
<dbReference type="Proteomes" id="UP000789405">
    <property type="component" value="Unassembled WGS sequence"/>
</dbReference>
<organism evidence="1 2">
    <name type="scientific">Dentiscutata erythropus</name>
    <dbReference type="NCBI Taxonomy" id="1348616"/>
    <lineage>
        <taxon>Eukaryota</taxon>
        <taxon>Fungi</taxon>
        <taxon>Fungi incertae sedis</taxon>
        <taxon>Mucoromycota</taxon>
        <taxon>Glomeromycotina</taxon>
        <taxon>Glomeromycetes</taxon>
        <taxon>Diversisporales</taxon>
        <taxon>Gigasporaceae</taxon>
        <taxon>Dentiscutata</taxon>
    </lineage>
</organism>
<comment type="caution">
    <text evidence="1">The sequence shown here is derived from an EMBL/GenBank/DDBJ whole genome shotgun (WGS) entry which is preliminary data.</text>
</comment>